<organism evidence="6 7">
    <name type="scientific">Exophiala bonariae</name>
    <dbReference type="NCBI Taxonomy" id="1690606"/>
    <lineage>
        <taxon>Eukaryota</taxon>
        <taxon>Fungi</taxon>
        <taxon>Dikarya</taxon>
        <taxon>Ascomycota</taxon>
        <taxon>Pezizomycotina</taxon>
        <taxon>Eurotiomycetes</taxon>
        <taxon>Chaetothyriomycetidae</taxon>
        <taxon>Chaetothyriales</taxon>
        <taxon>Herpotrichiellaceae</taxon>
        <taxon>Exophiala</taxon>
    </lineage>
</organism>
<dbReference type="PANTHER" id="PTHR42877">
    <property type="entry name" value="L-ORNITHINE N(5)-MONOOXYGENASE-RELATED"/>
    <property type="match status" value="1"/>
</dbReference>
<evidence type="ECO:0000256" key="1">
    <source>
        <dbReference type="ARBA" id="ARBA00001974"/>
    </source>
</evidence>
<dbReference type="EMBL" id="JAVRRD010000015">
    <property type="protein sequence ID" value="KAK5051557.1"/>
    <property type="molecule type" value="Genomic_DNA"/>
</dbReference>
<accession>A0AAV9NAF5</accession>
<dbReference type="Proteomes" id="UP001358417">
    <property type="component" value="Unassembled WGS sequence"/>
</dbReference>
<gene>
    <name evidence="6" type="ORF">LTR84_003209</name>
</gene>
<evidence type="ECO:0000313" key="7">
    <source>
        <dbReference type="Proteomes" id="UP001358417"/>
    </source>
</evidence>
<keyword evidence="3" id="KW-0285">Flavoprotein</keyword>
<name>A0AAV9NAF5_9EURO</name>
<dbReference type="InterPro" id="IPR036188">
    <property type="entry name" value="FAD/NAD-bd_sf"/>
</dbReference>
<proteinExistence type="inferred from homology"/>
<dbReference type="Pfam" id="PF00743">
    <property type="entry name" value="FMO-like"/>
    <property type="match status" value="1"/>
</dbReference>
<protein>
    <submittedName>
        <fullName evidence="6">Uncharacterized protein</fullName>
    </submittedName>
</protein>
<dbReference type="AlphaFoldDB" id="A0AAV9NAF5"/>
<reference evidence="6 7" key="1">
    <citation type="submission" date="2023-08" db="EMBL/GenBank/DDBJ databases">
        <title>Black Yeasts Isolated from many extreme environments.</title>
        <authorList>
            <person name="Coleine C."/>
            <person name="Stajich J.E."/>
            <person name="Selbmann L."/>
        </authorList>
    </citation>
    <scope>NUCLEOTIDE SEQUENCE [LARGE SCALE GENOMIC DNA]</scope>
    <source>
        <strain evidence="6 7">CCFEE 5792</strain>
    </source>
</reference>
<comment type="cofactor">
    <cofactor evidence="1">
        <name>FAD</name>
        <dbReference type="ChEBI" id="CHEBI:57692"/>
    </cofactor>
</comment>
<dbReference type="SUPFAM" id="SSF51905">
    <property type="entry name" value="FAD/NAD(P)-binding domain"/>
    <property type="match status" value="2"/>
</dbReference>
<evidence type="ECO:0000256" key="4">
    <source>
        <dbReference type="ARBA" id="ARBA00022827"/>
    </source>
</evidence>
<evidence type="ECO:0000256" key="2">
    <source>
        <dbReference type="ARBA" id="ARBA00010139"/>
    </source>
</evidence>
<evidence type="ECO:0000256" key="5">
    <source>
        <dbReference type="ARBA" id="ARBA00023002"/>
    </source>
</evidence>
<dbReference type="RefSeq" id="XP_064705784.1">
    <property type="nucleotide sequence ID" value="XM_064846804.1"/>
</dbReference>
<comment type="caution">
    <text evidence="6">The sequence shown here is derived from an EMBL/GenBank/DDBJ whole genome shotgun (WGS) entry which is preliminary data.</text>
</comment>
<dbReference type="GO" id="GO:0050661">
    <property type="term" value="F:NADP binding"/>
    <property type="evidence" value="ECO:0007669"/>
    <property type="project" value="InterPro"/>
</dbReference>
<dbReference type="GO" id="GO:0050660">
    <property type="term" value="F:flavin adenine dinucleotide binding"/>
    <property type="evidence" value="ECO:0007669"/>
    <property type="project" value="InterPro"/>
</dbReference>
<sequence length="576" mass="64662">MPNGNKQSVQNTSDYIFSPQHASIVCIGAGVSGIALAIELQQKLEDFELCIYEKNSDIGGTWLENRYPGCACDVPAHAYTYTFEPNPEYSQYYVGSSEIHDYLTKVVQKYDIRKYIHFNHKLVSAIWSKTLGVWDLDVEVSSQEDVPSTTIIKRSCNILINAGGVLNNWKWPEIPGLHDFRGPLIHSAQWQHDQDLHNKTVAVIGAGSSGVQIIPALQPIAAKLYAFIRSPTWIAPSRGFIDPPGEANGKIDMVYTDEDKKKFRDDPDYFLQYRKSIESNLNRIIDVFLKDSQRQAGARQVFADTMKARLGADSVLVEKLIPSHSVGCRRLTPGQGFLEALRAPNVEVVTSETERAVADGLITTDGLLLKVDAIVCATGFDTSCRPRFRLVGEDAVDLAELWKNSDDVEAYLALGIPRFPNYFMFIGPNAPISNGTLIPVIERQASYMSSMIRRKYQRQRTKSFSPSVRATALLNQHHQKALQRYVWTDSCKSWYKSGKKEGKVIGPWPGSSLHYFEAIADPKYEDWEYTYWNNEADSVGKLGVDGMWQYLGNGSTLAELEDERTGGKEDLAWYLG</sequence>
<evidence type="ECO:0000313" key="6">
    <source>
        <dbReference type="EMBL" id="KAK5051557.1"/>
    </source>
</evidence>
<comment type="similarity">
    <text evidence="2">Belongs to the FAD-binding monooxygenase family.</text>
</comment>
<dbReference type="InterPro" id="IPR020946">
    <property type="entry name" value="Flavin_mOase-like"/>
</dbReference>
<dbReference type="Gene3D" id="3.50.50.60">
    <property type="entry name" value="FAD/NAD(P)-binding domain"/>
    <property type="match status" value="3"/>
</dbReference>
<keyword evidence="4" id="KW-0274">FAD</keyword>
<keyword evidence="7" id="KW-1185">Reference proteome</keyword>
<evidence type="ECO:0000256" key="3">
    <source>
        <dbReference type="ARBA" id="ARBA00022630"/>
    </source>
</evidence>
<dbReference type="InterPro" id="IPR051209">
    <property type="entry name" value="FAD-bind_Monooxygenase_sf"/>
</dbReference>
<dbReference type="GeneID" id="89971403"/>
<dbReference type="GO" id="GO:0004499">
    <property type="term" value="F:N,N-dimethylaniline monooxygenase activity"/>
    <property type="evidence" value="ECO:0007669"/>
    <property type="project" value="InterPro"/>
</dbReference>
<keyword evidence="5" id="KW-0560">Oxidoreductase</keyword>
<dbReference type="PANTHER" id="PTHR42877:SF8">
    <property type="entry name" value="MONOOXYGENASE"/>
    <property type="match status" value="1"/>
</dbReference>